<evidence type="ECO:0000256" key="6">
    <source>
        <dbReference type="SAM" id="Phobius"/>
    </source>
</evidence>
<evidence type="ECO:0000259" key="7">
    <source>
        <dbReference type="Pfam" id="PF00656"/>
    </source>
</evidence>
<evidence type="ECO:0000313" key="10">
    <source>
        <dbReference type="Proteomes" id="UP000269198"/>
    </source>
</evidence>
<dbReference type="Pfam" id="PF00656">
    <property type="entry name" value="Peptidase_C14"/>
    <property type="match status" value="1"/>
</dbReference>
<comment type="caution">
    <text evidence="9">The sequence shown here is derived from an EMBL/GenBank/DDBJ whole genome shotgun (WGS) entry which is preliminary data.</text>
</comment>
<keyword evidence="10" id="KW-1185">Reference proteome</keyword>
<reference evidence="9 10" key="1">
    <citation type="submission" date="2018-11" db="EMBL/GenBank/DDBJ databases">
        <title>The genome draft of YIM 96095.</title>
        <authorList>
            <person name="Tang S.-K."/>
            <person name="Chunyu W.-X."/>
            <person name="Feng Y.-Z."/>
        </authorList>
    </citation>
    <scope>NUCLEOTIDE SEQUENCE [LARGE SCALE GENOMIC DNA]</scope>
    <source>
        <strain evidence="9 10">YIM 96095</strain>
    </source>
</reference>
<feature type="transmembrane region" description="Helical" evidence="6">
    <location>
        <begin position="522"/>
        <end position="543"/>
    </location>
</feature>
<gene>
    <name evidence="9" type="ORF">EFW17_13380</name>
</gene>
<comment type="subcellular location">
    <subcellularLocation>
        <location evidence="1">Membrane</location>
        <topology evidence="1">Multi-pass membrane protein</topology>
    </subcellularLocation>
</comment>
<dbReference type="OrthoDB" id="491589at2"/>
<feature type="compositionally biased region" description="Pro residues" evidence="5">
    <location>
        <begin position="479"/>
        <end position="495"/>
    </location>
</feature>
<proteinExistence type="predicted"/>
<keyword evidence="4 6" id="KW-0472">Membrane</keyword>
<dbReference type="AlphaFoldDB" id="A0A3N0E8U7"/>
<evidence type="ECO:0000313" key="9">
    <source>
        <dbReference type="EMBL" id="RNL84210.1"/>
    </source>
</evidence>
<feature type="domain" description="RDD" evidence="8">
    <location>
        <begin position="511"/>
        <end position="656"/>
    </location>
</feature>
<dbReference type="EMBL" id="RJMB01000012">
    <property type="protein sequence ID" value="RNL84210.1"/>
    <property type="molecule type" value="Genomic_DNA"/>
</dbReference>
<dbReference type="InterPro" id="IPR010432">
    <property type="entry name" value="RDD"/>
</dbReference>
<dbReference type="PROSITE" id="PS00018">
    <property type="entry name" value="EF_HAND_1"/>
    <property type="match status" value="1"/>
</dbReference>
<keyword evidence="2 6" id="KW-0812">Transmembrane</keyword>
<protein>
    <submittedName>
        <fullName evidence="9">Caspase family protein</fullName>
    </submittedName>
</protein>
<dbReference type="NCBIfam" id="NF047832">
    <property type="entry name" value="caspase_w_EACC1"/>
    <property type="match status" value="1"/>
</dbReference>
<evidence type="ECO:0000256" key="2">
    <source>
        <dbReference type="ARBA" id="ARBA00022692"/>
    </source>
</evidence>
<dbReference type="InterPro" id="IPR018247">
    <property type="entry name" value="EF_Hand_1_Ca_BS"/>
</dbReference>
<dbReference type="Proteomes" id="UP000269198">
    <property type="component" value="Unassembled WGS sequence"/>
</dbReference>
<dbReference type="SUPFAM" id="SSF52129">
    <property type="entry name" value="Caspase-like"/>
    <property type="match status" value="1"/>
</dbReference>
<evidence type="ECO:0000256" key="4">
    <source>
        <dbReference type="ARBA" id="ARBA00023136"/>
    </source>
</evidence>
<dbReference type="GO" id="GO:0004197">
    <property type="term" value="F:cysteine-type endopeptidase activity"/>
    <property type="evidence" value="ECO:0007669"/>
    <property type="project" value="InterPro"/>
</dbReference>
<sequence>MVRARRAAPDHSARDRRRRRGDLRGLGRASRPEPTVVPATPRDGSGAQVSGARRALIIAQDTYENPGLTQLRSPAQDTIALAEVLGDPDVGGFDVTVVHNDPSPVVAGRVEEFFAEGRREDALLLHFSCHGLKNLSGELFFAARDTAPRLLRSTAVSAYFVRKCMGTCRARNTVLLLDCCFGGAFLEGMGLRSGSDAHVLDTFSGHAMGSGRGWAVVTASNAIEYAFEGERLAEDAPHTPSVFTSALVTGLSTGEADLDEDGRISLDELYDYLYDRIRSENPHQTPSCSVHVQGDVYLARSTRRHHALNQLPDALRQALLSSDPTTQHWGLAQLEATVTGADIPAAATAYEALLWLTRQPPGPVSAQAHRVLEDTRLTPVPTVLDFGPISQGAPAPHRLLHLVGPPLARQCTARPHTSDLRVQPAPTTNDDREAILATARAGTVDSAITLSGPTGEVHVPVRAEIVPVTGSGHPTVPTQAPPEPTSVTAVPPPASPDSFSAARDETGLESYPRLRRRVLARLFDLTLIGLGGWALLLLVMGLGEAVGAGTDVEDPLLNIVVGLTIFGWGVLIFLYDALLLKTWGHTIGMAVAHVRVVNASDRGQLRWRQALTRAAVFGLPHSVPVLGQLFVLIECLAALPASKNRPLRPLHDTAANTLVQTAPR</sequence>
<evidence type="ECO:0000256" key="3">
    <source>
        <dbReference type="ARBA" id="ARBA00022989"/>
    </source>
</evidence>
<feature type="region of interest" description="Disordered" evidence="5">
    <location>
        <begin position="1"/>
        <end position="49"/>
    </location>
</feature>
<accession>A0A3N0E8U7</accession>
<dbReference type="Pfam" id="PF06271">
    <property type="entry name" value="RDD"/>
    <property type="match status" value="1"/>
</dbReference>
<keyword evidence="3 6" id="KW-1133">Transmembrane helix</keyword>
<dbReference type="GO" id="GO:0006508">
    <property type="term" value="P:proteolysis"/>
    <property type="evidence" value="ECO:0007669"/>
    <property type="project" value="InterPro"/>
</dbReference>
<feature type="domain" description="Peptidase C14 caspase" evidence="7">
    <location>
        <begin position="53"/>
        <end position="296"/>
    </location>
</feature>
<dbReference type="InterPro" id="IPR029030">
    <property type="entry name" value="Caspase-like_dom_sf"/>
</dbReference>
<feature type="region of interest" description="Disordered" evidence="5">
    <location>
        <begin position="473"/>
        <end position="503"/>
    </location>
</feature>
<dbReference type="InterPro" id="IPR011600">
    <property type="entry name" value="Pept_C14_caspase"/>
</dbReference>
<dbReference type="Gene3D" id="3.40.50.1460">
    <property type="match status" value="1"/>
</dbReference>
<feature type="transmembrane region" description="Helical" evidence="6">
    <location>
        <begin position="555"/>
        <end position="575"/>
    </location>
</feature>
<name>A0A3N0E8U7_9ACTN</name>
<evidence type="ECO:0000256" key="1">
    <source>
        <dbReference type="ARBA" id="ARBA00004141"/>
    </source>
</evidence>
<evidence type="ECO:0000256" key="5">
    <source>
        <dbReference type="SAM" id="MobiDB-lite"/>
    </source>
</evidence>
<dbReference type="GO" id="GO:0016020">
    <property type="term" value="C:membrane"/>
    <property type="evidence" value="ECO:0007669"/>
    <property type="project" value="UniProtKB-SubCell"/>
</dbReference>
<organism evidence="9 10">
    <name type="scientific">Halostreptopolyspora alba</name>
    <dbReference type="NCBI Taxonomy" id="2487137"/>
    <lineage>
        <taxon>Bacteria</taxon>
        <taxon>Bacillati</taxon>
        <taxon>Actinomycetota</taxon>
        <taxon>Actinomycetes</taxon>
        <taxon>Streptosporangiales</taxon>
        <taxon>Nocardiopsidaceae</taxon>
        <taxon>Halostreptopolyspora</taxon>
    </lineage>
</organism>
<evidence type="ECO:0000259" key="8">
    <source>
        <dbReference type="Pfam" id="PF06271"/>
    </source>
</evidence>